<dbReference type="OrthoDB" id="5419315at2759"/>
<keyword evidence="2" id="KW-0539">Nucleus</keyword>
<dbReference type="AlphaFoldDB" id="A0A166UL24"/>
<dbReference type="SMART" id="SM00066">
    <property type="entry name" value="GAL4"/>
    <property type="match status" value="1"/>
</dbReference>
<comment type="subcellular location">
    <subcellularLocation>
        <location evidence="1">Nucleus</location>
    </subcellularLocation>
</comment>
<dbReference type="GO" id="GO:0008270">
    <property type="term" value="F:zinc ion binding"/>
    <property type="evidence" value="ECO:0007669"/>
    <property type="project" value="InterPro"/>
</dbReference>
<organism evidence="5">
    <name type="scientific">Athelia psychrophila</name>
    <dbReference type="NCBI Taxonomy" id="1759441"/>
    <lineage>
        <taxon>Eukaryota</taxon>
        <taxon>Fungi</taxon>
        <taxon>Dikarya</taxon>
        <taxon>Basidiomycota</taxon>
        <taxon>Agaricomycotina</taxon>
        <taxon>Agaricomycetes</taxon>
        <taxon>Agaricomycetidae</taxon>
        <taxon>Atheliales</taxon>
        <taxon>Atheliaceae</taxon>
        <taxon>Athelia</taxon>
    </lineage>
</organism>
<dbReference type="EMBL" id="KV417488">
    <property type="protein sequence ID" value="KZP31797.1"/>
    <property type="molecule type" value="Genomic_DNA"/>
</dbReference>
<dbReference type="InterPro" id="IPR021858">
    <property type="entry name" value="Fun_TF"/>
</dbReference>
<evidence type="ECO:0000256" key="1">
    <source>
        <dbReference type="ARBA" id="ARBA00004123"/>
    </source>
</evidence>
<proteinExistence type="predicted"/>
<feature type="region of interest" description="Disordered" evidence="3">
    <location>
        <begin position="110"/>
        <end position="166"/>
    </location>
</feature>
<dbReference type="PANTHER" id="PTHR37534">
    <property type="entry name" value="TRANSCRIPTIONAL ACTIVATOR PROTEIN UGA3"/>
    <property type="match status" value="1"/>
</dbReference>
<evidence type="ECO:0000256" key="3">
    <source>
        <dbReference type="SAM" id="MobiDB-lite"/>
    </source>
</evidence>
<evidence type="ECO:0000259" key="4">
    <source>
        <dbReference type="PROSITE" id="PS50048"/>
    </source>
</evidence>
<name>A0A166UL24_9AGAM</name>
<dbReference type="STRING" id="436010.A0A166UL24"/>
<feature type="region of interest" description="Disordered" evidence="3">
    <location>
        <begin position="1"/>
        <end position="21"/>
    </location>
</feature>
<evidence type="ECO:0000256" key="2">
    <source>
        <dbReference type="ARBA" id="ARBA00023242"/>
    </source>
</evidence>
<dbReference type="PROSITE" id="PS00463">
    <property type="entry name" value="ZN2_CY6_FUNGAL_1"/>
    <property type="match status" value="1"/>
</dbReference>
<dbReference type="GO" id="GO:0000981">
    <property type="term" value="F:DNA-binding transcription factor activity, RNA polymerase II-specific"/>
    <property type="evidence" value="ECO:0007669"/>
    <property type="project" value="InterPro"/>
</dbReference>
<protein>
    <recommendedName>
        <fullName evidence="4">Zn(2)-C6 fungal-type domain-containing protein</fullName>
    </recommendedName>
</protein>
<accession>A0A166UL24</accession>
<dbReference type="CDD" id="cd00067">
    <property type="entry name" value="GAL4"/>
    <property type="match status" value="1"/>
</dbReference>
<dbReference type="Pfam" id="PF11951">
    <property type="entry name" value="Fungal_trans_2"/>
    <property type="match status" value="1"/>
</dbReference>
<reference evidence="5" key="1">
    <citation type="journal article" date="2016" name="Mol. Biol. Evol.">
        <title>Comparative Genomics of Early-Diverging Mushroom-Forming Fungi Provides Insights into the Origins of Lignocellulose Decay Capabilities.</title>
        <authorList>
            <person name="Nagy L.G."/>
            <person name="Riley R."/>
            <person name="Tritt A."/>
            <person name="Adam C."/>
            <person name="Daum C."/>
            <person name="Floudas D."/>
            <person name="Sun H."/>
            <person name="Yadav J.S."/>
            <person name="Pangilinan J."/>
            <person name="Larsson K.H."/>
            <person name="Matsuura K."/>
            <person name="Barry K."/>
            <person name="Labutti K."/>
            <person name="Kuo R."/>
            <person name="Ohm R.A."/>
            <person name="Bhattacharya S.S."/>
            <person name="Shirouzu T."/>
            <person name="Yoshinaga Y."/>
            <person name="Martin F.M."/>
            <person name="Grigoriev I.V."/>
            <person name="Hibbett D.S."/>
        </authorList>
    </citation>
    <scope>NUCLEOTIDE SEQUENCE [LARGE SCALE GENOMIC DNA]</scope>
    <source>
        <strain evidence="5">CBS 109695</strain>
    </source>
</reference>
<dbReference type="SUPFAM" id="SSF57701">
    <property type="entry name" value="Zn2/Cys6 DNA-binding domain"/>
    <property type="match status" value="1"/>
</dbReference>
<feature type="domain" description="Zn(2)-C6 fungal-type" evidence="4">
    <location>
        <begin position="26"/>
        <end position="57"/>
    </location>
</feature>
<evidence type="ECO:0000313" key="5">
    <source>
        <dbReference type="EMBL" id="KZP31797.1"/>
    </source>
</evidence>
<dbReference type="InterPro" id="IPR036864">
    <property type="entry name" value="Zn2-C6_fun-type_DNA-bd_sf"/>
</dbReference>
<dbReference type="GO" id="GO:0005634">
    <property type="term" value="C:nucleus"/>
    <property type="evidence" value="ECO:0007669"/>
    <property type="project" value="UniProtKB-SubCell"/>
</dbReference>
<dbReference type="PROSITE" id="PS50048">
    <property type="entry name" value="ZN2_CY6_FUNGAL_2"/>
    <property type="match status" value="1"/>
</dbReference>
<dbReference type="PANTHER" id="PTHR37534:SF20">
    <property type="entry name" value="PRO1A C6 ZINK-FINGER PROTEIN"/>
    <property type="match status" value="1"/>
</dbReference>
<feature type="compositionally biased region" description="Low complexity" evidence="3">
    <location>
        <begin position="116"/>
        <end position="134"/>
    </location>
</feature>
<sequence length="659" mass="73361">MPAAAKSPKRSAGAPKGKGAVRAKSGCYTCRIRRKKCDERPNEDNHCETCVRLRLECLGFGTKRPDWLRDNRNVLAVRDRIKGHLAAQGMIKGHSGAGPRSAEREPPVLRLHDEFPPGTSSASPPTPTLSISSSDDNRRPGLSVSSMRDDYSPNSPVQNPRGPRYHNDVMLPSYTSLETAADGCKGPSYRGFSSDSTAAHFQGTITTAYPPADFPSRALETTLSPAYQTLWRFPGIDEDGDLEFGAMPMVVTEALQMELIPSAINYRVLPNLSAEDDDLMQHYLRNVMPIQYLLVDGQSIKDFAIQTMYSSPAALQAMRLLSSFHRQANAGALVPANESVEQFNMLRRQLNSKQDIDEGDAMAALHIISWVLFGGGKGQWQQCLNVAWKFSEKVLYNPQWLSPQDAMMNCTPSTRFIVKTSMWFDVLASATRVEAPRFIEVFRELFDPSQAHITGASIDNVPDQLSMLPIMGCANHIVWALAEISNLACWKEYQIANGALSTFELVKRGMHIEGFLKAPGTDHLFEMDPLQEARLLTSEVFRASARVYLHSVISGDHPQCKEIREAVADTIECLRRVPTSDTRSVVRSVVFSICICGCLTDDPAQRQFLLEKLDSQQAESVGNCAEVKELMGQVWRNRTESNVTVTWRDVMRRTEMLLV</sequence>
<gene>
    <name evidence="5" type="ORF">FIBSPDRAFT_724124</name>
</gene>
<dbReference type="InterPro" id="IPR001138">
    <property type="entry name" value="Zn2Cys6_DnaBD"/>
</dbReference>